<proteinExistence type="predicted"/>
<sequence>MNFIFIGGEGEEEKVFFPHVTDARGPQLHPSKLQLQNPALQKDSGSFGCLTGSFAP</sequence>
<reference evidence="1" key="1">
    <citation type="journal article" date="2012" name="Nat. Biotechnol.">
        <title>Reference genome sequence of the model plant Setaria.</title>
        <authorList>
            <person name="Bennetzen J.L."/>
            <person name="Schmutz J."/>
            <person name="Wang H."/>
            <person name="Percifield R."/>
            <person name="Hawkins J."/>
            <person name="Pontaroli A.C."/>
            <person name="Estep M."/>
            <person name="Feng L."/>
            <person name="Vaughn J.N."/>
            <person name="Grimwood J."/>
            <person name="Jenkins J."/>
            <person name="Barry K."/>
            <person name="Lindquist E."/>
            <person name="Hellsten U."/>
            <person name="Deshpande S."/>
            <person name="Wang X."/>
            <person name="Wu X."/>
            <person name="Mitros T."/>
            <person name="Triplett J."/>
            <person name="Yang X."/>
            <person name="Ye C.Y."/>
            <person name="Mauro-Herrera M."/>
            <person name="Wang L."/>
            <person name="Li P."/>
            <person name="Sharma M."/>
            <person name="Sharma R."/>
            <person name="Ronald P.C."/>
            <person name="Panaud O."/>
            <person name="Kellogg E.A."/>
            <person name="Brutnell T.P."/>
            <person name="Doust A.N."/>
            <person name="Tuskan G.A."/>
            <person name="Rokhsar D."/>
            <person name="Devos K.M."/>
        </authorList>
    </citation>
    <scope>NUCLEOTIDE SEQUENCE [LARGE SCALE GENOMIC DNA]</scope>
    <source>
        <strain evidence="1">Yugu1</strain>
    </source>
</reference>
<evidence type="ECO:0000313" key="1">
    <source>
        <dbReference type="EMBL" id="RCV04810.1"/>
    </source>
</evidence>
<accession>A0A368PID9</accession>
<reference evidence="1" key="2">
    <citation type="submission" date="2015-07" db="EMBL/GenBank/DDBJ databases">
        <authorList>
            <person name="Noorani M."/>
        </authorList>
    </citation>
    <scope>NUCLEOTIDE SEQUENCE</scope>
    <source>
        <strain evidence="1">Yugu1</strain>
    </source>
</reference>
<protein>
    <submittedName>
        <fullName evidence="1">Uncharacterized protein</fullName>
    </submittedName>
</protein>
<dbReference type="EMBL" id="CM003528">
    <property type="protein sequence ID" value="RCV04810.1"/>
    <property type="molecule type" value="Genomic_DNA"/>
</dbReference>
<dbReference type="AlphaFoldDB" id="A0A368PID9"/>
<organism evidence="1">
    <name type="scientific">Setaria italica</name>
    <name type="common">Foxtail millet</name>
    <name type="synonym">Panicum italicum</name>
    <dbReference type="NCBI Taxonomy" id="4555"/>
    <lineage>
        <taxon>Eukaryota</taxon>
        <taxon>Viridiplantae</taxon>
        <taxon>Streptophyta</taxon>
        <taxon>Embryophyta</taxon>
        <taxon>Tracheophyta</taxon>
        <taxon>Spermatophyta</taxon>
        <taxon>Magnoliopsida</taxon>
        <taxon>Liliopsida</taxon>
        <taxon>Poales</taxon>
        <taxon>Poaceae</taxon>
        <taxon>PACMAD clade</taxon>
        <taxon>Panicoideae</taxon>
        <taxon>Panicodae</taxon>
        <taxon>Paniceae</taxon>
        <taxon>Cenchrinae</taxon>
        <taxon>Setaria</taxon>
    </lineage>
</organism>
<gene>
    <name evidence="1" type="ORF">SETIT_1G030700v2</name>
</gene>
<name>A0A368PID9_SETIT</name>